<gene>
    <name evidence="2" type="ORF">K432DRAFT_210440</name>
</gene>
<dbReference type="AlphaFoldDB" id="A0A8E2J988"/>
<evidence type="ECO:0000313" key="2">
    <source>
        <dbReference type="EMBL" id="OCK74129.1"/>
    </source>
</evidence>
<dbReference type="Pfam" id="PF12680">
    <property type="entry name" value="SnoaL_2"/>
    <property type="match status" value="1"/>
</dbReference>
<dbReference type="InterPro" id="IPR032710">
    <property type="entry name" value="NTF2-like_dom_sf"/>
</dbReference>
<accession>A0A8E2J988</accession>
<dbReference type="SUPFAM" id="SSF54427">
    <property type="entry name" value="NTF2-like"/>
    <property type="match status" value="1"/>
</dbReference>
<sequence>MSVQDFIAKRHAALQDTFNKCSLEEMLDFYAQEGLDYSDYGNLTLHMDHAKLRTFFLNMIKTCGDMTITTVSISGTKDFTVWEWNIEFNSVGLMPDDDGTKQFAARVADGRRVKMVGVSVSWWNAEEKIVKNNDYSKVVESFEGRR</sequence>
<dbReference type="Proteomes" id="UP000250266">
    <property type="component" value="Unassembled WGS sequence"/>
</dbReference>
<evidence type="ECO:0000259" key="1">
    <source>
        <dbReference type="Pfam" id="PF12680"/>
    </source>
</evidence>
<dbReference type="Gene3D" id="3.10.450.50">
    <property type="match status" value="1"/>
</dbReference>
<name>A0A8E2J988_9PEZI</name>
<reference evidence="2 3" key="1">
    <citation type="journal article" date="2016" name="Nat. Commun.">
        <title>Ectomycorrhizal ecology is imprinted in the genome of the dominant symbiotic fungus Cenococcum geophilum.</title>
        <authorList>
            <consortium name="DOE Joint Genome Institute"/>
            <person name="Peter M."/>
            <person name="Kohler A."/>
            <person name="Ohm R.A."/>
            <person name="Kuo A."/>
            <person name="Krutzmann J."/>
            <person name="Morin E."/>
            <person name="Arend M."/>
            <person name="Barry K.W."/>
            <person name="Binder M."/>
            <person name="Choi C."/>
            <person name="Clum A."/>
            <person name="Copeland A."/>
            <person name="Grisel N."/>
            <person name="Haridas S."/>
            <person name="Kipfer T."/>
            <person name="LaButti K."/>
            <person name="Lindquist E."/>
            <person name="Lipzen A."/>
            <person name="Maire R."/>
            <person name="Meier B."/>
            <person name="Mihaltcheva S."/>
            <person name="Molinier V."/>
            <person name="Murat C."/>
            <person name="Poggeler S."/>
            <person name="Quandt C.A."/>
            <person name="Sperisen C."/>
            <person name="Tritt A."/>
            <person name="Tisserant E."/>
            <person name="Crous P.W."/>
            <person name="Henrissat B."/>
            <person name="Nehls U."/>
            <person name="Egli S."/>
            <person name="Spatafora J.W."/>
            <person name="Grigoriev I.V."/>
            <person name="Martin F.M."/>
        </authorList>
    </citation>
    <scope>NUCLEOTIDE SEQUENCE [LARGE SCALE GENOMIC DNA]</scope>
    <source>
        <strain evidence="2 3">CBS 459.81</strain>
    </source>
</reference>
<dbReference type="InterPro" id="IPR037401">
    <property type="entry name" value="SnoaL-like"/>
</dbReference>
<evidence type="ECO:0000313" key="3">
    <source>
        <dbReference type="Proteomes" id="UP000250266"/>
    </source>
</evidence>
<feature type="domain" description="SnoaL-like" evidence="1">
    <location>
        <begin position="15"/>
        <end position="131"/>
    </location>
</feature>
<dbReference type="OrthoDB" id="5305593at2759"/>
<organism evidence="2 3">
    <name type="scientific">Lepidopterella palustris CBS 459.81</name>
    <dbReference type="NCBI Taxonomy" id="1314670"/>
    <lineage>
        <taxon>Eukaryota</taxon>
        <taxon>Fungi</taxon>
        <taxon>Dikarya</taxon>
        <taxon>Ascomycota</taxon>
        <taxon>Pezizomycotina</taxon>
        <taxon>Dothideomycetes</taxon>
        <taxon>Pleosporomycetidae</taxon>
        <taxon>Mytilinidiales</taxon>
        <taxon>Argynnaceae</taxon>
        <taxon>Lepidopterella</taxon>
    </lineage>
</organism>
<dbReference type="EMBL" id="KV745551">
    <property type="protein sequence ID" value="OCK74129.1"/>
    <property type="molecule type" value="Genomic_DNA"/>
</dbReference>
<keyword evidence="3" id="KW-1185">Reference proteome</keyword>
<proteinExistence type="predicted"/>
<protein>
    <recommendedName>
        <fullName evidence="1">SnoaL-like domain-containing protein</fullName>
    </recommendedName>
</protein>